<name>A0A8T0QUA0_PANVG</name>
<comment type="caution">
    <text evidence="2">The sequence shown here is derived from an EMBL/GenBank/DDBJ whole genome shotgun (WGS) entry which is preliminary data.</text>
</comment>
<feature type="compositionally biased region" description="Pro residues" evidence="1">
    <location>
        <begin position="22"/>
        <end position="33"/>
    </location>
</feature>
<dbReference type="AlphaFoldDB" id="A0A8T0QUA0"/>
<evidence type="ECO:0000313" key="3">
    <source>
        <dbReference type="Proteomes" id="UP000823388"/>
    </source>
</evidence>
<evidence type="ECO:0000313" key="2">
    <source>
        <dbReference type="EMBL" id="KAG2576741.1"/>
    </source>
</evidence>
<reference evidence="2" key="1">
    <citation type="submission" date="2020-05" db="EMBL/GenBank/DDBJ databases">
        <title>WGS assembly of Panicum virgatum.</title>
        <authorList>
            <person name="Lovell J.T."/>
            <person name="Jenkins J."/>
            <person name="Shu S."/>
            <person name="Juenger T.E."/>
            <person name="Schmutz J."/>
        </authorList>
    </citation>
    <scope>NUCLEOTIDE SEQUENCE</scope>
    <source>
        <strain evidence="2">AP13</strain>
    </source>
</reference>
<dbReference type="Proteomes" id="UP000823388">
    <property type="component" value="Chromosome 6N"/>
</dbReference>
<protein>
    <submittedName>
        <fullName evidence="2">Uncharacterized protein</fullName>
    </submittedName>
</protein>
<accession>A0A8T0QUA0</accession>
<keyword evidence="3" id="KW-1185">Reference proteome</keyword>
<organism evidence="2 3">
    <name type="scientific">Panicum virgatum</name>
    <name type="common">Blackwell switchgrass</name>
    <dbReference type="NCBI Taxonomy" id="38727"/>
    <lineage>
        <taxon>Eukaryota</taxon>
        <taxon>Viridiplantae</taxon>
        <taxon>Streptophyta</taxon>
        <taxon>Embryophyta</taxon>
        <taxon>Tracheophyta</taxon>
        <taxon>Spermatophyta</taxon>
        <taxon>Magnoliopsida</taxon>
        <taxon>Liliopsida</taxon>
        <taxon>Poales</taxon>
        <taxon>Poaceae</taxon>
        <taxon>PACMAD clade</taxon>
        <taxon>Panicoideae</taxon>
        <taxon>Panicodae</taxon>
        <taxon>Paniceae</taxon>
        <taxon>Panicinae</taxon>
        <taxon>Panicum</taxon>
        <taxon>Panicum sect. Hiantes</taxon>
    </lineage>
</organism>
<dbReference type="EMBL" id="CM029048">
    <property type="protein sequence ID" value="KAG2576741.1"/>
    <property type="molecule type" value="Genomic_DNA"/>
</dbReference>
<sequence length="176" mass="19302">MRGQDVRSQPQDHLHQRLLGPQAPPGHGRPPPCGRGLRGLVGQAGVGRHGVRPPPLPLPAAPLQVLQEAPPARHGPPVNLLLLPSPVHCFTLVLEVERFQVFALLPKTFSVCFNSSRINWFLMLAYVLHRPSLLYLCACYYTACVSSCLSVSLEADDVSLSGILVWFAWLCVWPCA</sequence>
<evidence type="ECO:0000256" key="1">
    <source>
        <dbReference type="SAM" id="MobiDB-lite"/>
    </source>
</evidence>
<feature type="region of interest" description="Disordered" evidence="1">
    <location>
        <begin position="1"/>
        <end position="39"/>
    </location>
</feature>
<proteinExistence type="predicted"/>
<gene>
    <name evidence="2" type="ORF">PVAP13_6NG058300</name>
</gene>